<keyword evidence="4 7" id="KW-0812">Transmembrane</keyword>
<feature type="signal peptide" evidence="8">
    <location>
        <begin position="1"/>
        <end position="26"/>
    </location>
</feature>
<dbReference type="InterPro" id="IPR012910">
    <property type="entry name" value="Plug_dom"/>
</dbReference>
<evidence type="ECO:0000313" key="11">
    <source>
        <dbReference type="Proteomes" id="UP000306918"/>
    </source>
</evidence>
<proteinExistence type="inferred from homology"/>
<keyword evidence="5 7" id="KW-0472">Membrane</keyword>
<evidence type="ECO:0000256" key="8">
    <source>
        <dbReference type="SAM" id="SignalP"/>
    </source>
</evidence>
<dbReference type="OrthoDB" id="9768177at2"/>
<evidence type="ECO:0000256" key="4">
    <source>
        <dbReference type="ARBA" id="ARBA00022692"/>
    </source>
</evidence>
<keyword evidence="11" id="KW-1185">Reference proteome</keyword>
<evidence type="ECO:0000256" key="7">
    <source>
        <dbReference type="PROSITE-ProRule" id="PRU01360"/>
    </source>
</evidence>
<dbReference type="SUPFAM" id="SSF49464">
    <property type="entry name" value="Carboxypeptidase regulatory domain-like"/>
    <property type="match status" value="1"/>
</dbReference>
<keyword evidence="10" id="KW-0675">Receptor</keyword>
<evidence type="ECO:0000259" key="9">
    <source>
        <dbReference type="Pfam" id="PF07715"/>
    </source>
</evidence>
<dbReference type="InterPro" id="IPR037066">
    <property type="entry name" value="Plug_dom_sf"/>
</dbReference>
<comment type="similarity">
    <text evidence="7">Belongs to the TonB-dependent receptor family.</text>
</comment>
<reference evidence="10 11" key="1">
    <citation type="submission" date="2019-04" db="EMBL/GenBank/DDBJ databases">
        <title>Niastella caeni sp. nov., isolated from activated sludge.</title>
        <authorList>
            <person name="Sheng M."/>
        </authorList>
    </citation>
    <scope>NUCLEOTIDE SEQUENCE [LARGE SCALE GENOMIC DNA]</scope>
    <source>
        <strain evidence="10 11">HX-2-15</strain>
    </source>
</reference>
<evidence type="ECO:0000256" key="6">
    <source>
        <dbReference type="ARBA" id="ARBA00023237"/>
    </source>
</evidence>
<evidence type="ECO:0000256" key="2">
    <source>
        <dbReference type="ARBA" id="ARBA00022448"/>
    </source>
</evidence>
<dbReference type="GO" id="GO:0009279">
    <property type="term" value="C:cell outer membrane"/>
    <property type="evidence" value="ECO:0007669"/>
    <property type="project" value="UniProtKB-SubCell"/>
</dbReference>
<comment type="subcellular location">
    <subcellularLocation>
        <location evidence="1 7">Cell outer membrane</location>
        <topology evidence="1 7">Multi-pass membrane protein</topology>
    </subcellularLocation>
</comment>
<evidence type="ECO:0000313" key="10">
    <source>
        <dbReference type="EMBL" id="THU31197.1"/>
    </source>
</evidence>
<accession>A0A4S8H976</accession>
<organism evidence="10 11">
    <name type="scientific">Niastella caeni</name>
    <dbReference type="NCBI Taxonomy" id="2569763"/>
    <lineage>
        <taxon>Bacteria</taxon>
        <taxon>Pseudomonadati</taxon>
        <taxon>Bacteroidota</taxon>
        <taxon>Chitinophagia</taxon>
        <taxon>Chitinophagales</taxon>
        <taxon>Chitinophagaceae</taxon>
        <taxon>Niastella</taxon>
    </lineage>
</organism>
<dbReference type="Gene3D" id="2.170.130.10">
    <property type="entry name" value="TonB-dependent receptor, plug domain"/>
    <property type="match status" value="1"/>
</dbReference>
<evidence type="ECO:0000256" key="1">
    <source>
        <dbReference type="ARBA" id="ARBA00004571"/>
    </source>
</evidence>
<name>A0A4S8H976_9BACT</name>
<sequence length="1039" mass="113521">MKNSIAIRRNVLLISLLNIFAIFSFAQSNFPVTGKITDNAGTPLQGVTVQVKGSKIATVTDGAGTFSINAPSGSSVLVFSSVGFTAKEVPIENKAQVNVTLSASDNTMDQVVVIGYGAVKKRDVTGAVAGINEKDIKSRPVNDALQAMQGKVAGVDITSSERPGTMATVNVRGVRSLTASNSPLYVVDGIPLMTGGIEYLNPNDIESIDVLKDASATAIYGSRGANGVVIVTTKQGKAGKTSLNLNLATTAEKIVNRMEMFNAEEYITFRRWAYYYKNPAVNPRGDQPNINFDRTIFLATSDPSAWANIARGWASGKWDGSQVQTTDWFGMVSQTGITKNLTLSVSGGSEKAKAYGSFGYLDNTGTQKGQSFRRYNANVNVDVNATKWFSFGTNITVAYSVQEYGQSRTGATTVQSSQSIFESARALFPYAVPYDSNGVRIINPGGDIAFKNVAEEWTMNQDQRTTLRAFGSFYGQLDFGSIHSALKGLKYRVNFGPDFSTYRDGTYIDANSVISSGSNSASLAKAQTFSYTLDHLIYYNKTIGKHDFGLTLLGSQTKFKTDSSLIAANGIAFGSQRWNALSKSYIPASNLTAYSSNLTESQLQSFMARINYTFNDKYVLTVSARRDGASQLAEGHKYSWFPSMAVAWKMNEENFMQNTTWVNDLKLRFGVGVTGNSAINPYATQGPLTSLFYPYTSTITPGAIPSLTLANQSLGWEKTTQYNVGIDFSVLNRRITGSLDVYKSSTKDLLMQMSIPTVTGYTTTFANVGETANKGIDLSLTTVNFRTKNFNWITTTNISYQRDKIVSLSNGKQDDIVNNWFIGQPIEVIYNFQGAGIWHLADSAAYRQFNANGSTFTAGSARPVDINDDKKIDPNNDRVIIGNTRPRWIVGMTNTVSYKSFEFSIFLYGRLKYLYNTGGEAQTARGTQRKINYYNENNMNADYQKPIHTEATGDPYSVVLGYKDASFIKIRNISLGYSLTGNALKKTGLSNLKAYVQIANPGMLFSKIDQLDMDVVTVTPAFNGATFNRGITFGLNASF</sequence>
<dbReference type="InterPro" id="IPR039426">
    <property type="entry name" value="TonB-dep_rcpt-like"/>
</dbReference>
<dbReference type="Pfam" id="PF13715">
    <property type="entry name" value="CarbopepD_reg_2"/>
    <property type="match status" value="1"/>
</dbReference>
<keyword evidence="2 7" id="KW-0813">Transport</keyword>
<dbReference type="AlphaFoldDB" id="A0A4S8H976"/>
<dbReference type="Proteomes" id="UP000306918">
    <property type="component" value="Unassembled WGS sequence"/>
</dbReference>
<dbReference type="EMBL" id="STFF01000014">
    <property type="protein sequence ID" value="THU31197.1"/>
    <property type="molecule type" value="Genomic_DNA"/>
</dbReference>
<dbReference type="Gene3D" id="2.60.40.1120">
    <property type="entry name" value="Carboxypeptidase-like, regulatory domain"/>
    <property type="match status" value="1"/>
</dbReference>
<dbReference type="PROSITE" id="PS52016">
    <property type="entry name" value="TONB_DEPENDENT_REC_3"/>
    <property type="match status" value="1"/>
</dbReference>
<keyword evidence="3 7" id="KW-1134">Transmembrane beta strand</keyword>
<keyword evidence="6 7" id="KW-0998">Cell outer membrane</keyword>
<gene>
    <name evidence="10" type="ORF">FAM09_29200</name>
</gene>
<dbReference type="NCBIfam" id="TIGR04056">
    <property type="entry name" value="OMP_RagA_SusC"/>
    <property type="match status" value="1"/>
</dbReference>
<dbReference type="SUPFAM" id="SSF56935">
    <property type="entry name" value="Porins"/>
    <property type="match status" value="1"/>
</dbReference>
<dbReference type="Gene3D" id="2.40.170.20">
    <property type="entry name" value="TonB-dependent receptor, beta-barrel domain"/>
    <property type="match status" value="1"/>
</dbReference>
<protein>
    <submittedName>
        <fullName evidence="10">TonB-dependent receptor</fullName>
    </submittedName>
</protein>
<keyword evidence="8" id="KW-0732">Signal</keyword>
<dbReference type="FunFam" id="2.170.130.10:FF:000008">
    <property type="entry name" value="SusC/RagA family TonB-linked outer membrane protein"/>
    <property type="match status" value="1"/>
</dbReference>
<dbReference type="InterPro" id="IPR008969">
    <property type="entry name" value="CarboxyPept-like_regulatory"/>
</dbReference>
<dbReference type="InterPro" id="IPR023997">
    <property type="entry name" value="TonB-dep_OMP_SusC/RagA_CS"/>
</dbReference>
<feature type="chain" id="PRO_5020742621" evidence="8">
    <location>
        <begin position="27"/>
        <end position="1039"/>
    </location>
</feature>
<dbReference type="NCBIfam" id="TIGR04057">
    <property type="entry name" value="SusC_RagA_signa"/>
    <property type="match status" value="1"/>
</dbReference>
<evidence type="ECO:0000256" key="3">
    <source>
        <dbReference type="ARBA" id="ARBA00022452"/>
    </source>
</evidence>
<dbReference type="InterPro" id="IPR036942">
    <property type="entry name" value="Beta-barrel_TonB_sf"/>
</dbReference>
<dbReference type="Pfam" id="PF07715">
    <property type="entry name" value="Plug"/>
    <property type="match status" value="1"/>
</dbReference>
<dbReference type="InterPro" id="IPR023996">
    <property type="entry name" value="TonB-dep_OMP_SusC/RagA"/>
</dbReference>
<feature type="domain" description="TonB-dependent receptor plug" evidence="9">
    <location>
        <begin position="120"/>
        <end position="228"/>
    </location>
</feature>
<comment type="caution">
    <text evidence="10">The sequence shown here is derived from an EMBL/GenBank/DDBJ whole genome shotgun (WGS) entry which is preliminary data.</text>
</comment>
<evidence type="ECO:0000256" key="5">
    <source>
        <dbReference type="ARBA" id="ARBA00023136"/>
    </source>
</evidence>